<evidence type="ECO:0000256" key="1">
    <source>
        <dbReference type="ARBA" id="ARBA00004651"/>
    </source>
</evidence>
<dbReference type="SUPFAM" id="SSF103473">
    <property type="entry name" value="MFS general substrate transporter"/>
    <property type="match status" value="1"/>
</dbReference>
<feature type="transmembrane region" description="Helical" evidence="9">
    <location>
        <begin position="61"/>
        <end position="78"/>
    </location>
</feature>
<dbReference type="Pfam" id="PF07690">
    <property type="entry name" value="MFS_1"/>
    <property type="match status" value="1"/>
</dbReference>
<dbReference type="InterPro" id="IPR020846">
    <property type="entry name" value="MFS_dom"/>
</dbReference>
<evidence type="ECO:0000256" key="2">
    <source>
        <dbReference type="ARBA" id="ARBA00008537"/>
    </source>
</evidence>
<evidence type="ECO:0000259" key="10">
    <source>
        <dbReference type="PROSITE" id="PS50850"/>
    </source>
</evidence>
<reference evidence="11 12" key="1">
    <citation type="submission" date="2020-08" db="EMBL/GenBank/DDBJ databases">
        <title>Sequencing the genomes of 1000 actinobacteria strains.</title>
        <authorList>
            <person name="Klenk H.-P."/>
        </authorList>
    </citation>
    <scope>NUCLEOTIDE SEQUENCE [LARGE SCALE GENOMIC DNA]</scope>
    <source>
        <strain evidence="11 12">DSM 41654</strain>
    </source>
</reference>
<evidence type="ECO:0000256" key="7">
    <source>
        <dbReference type="ARBA" id="ARBA00023136"/>
    </source>
</evidence>
<keyword evidence="12" id="KW-1185">Reference proteome</keyword>
<dbReference type="EMBL" id="JACHJV010000001">
    <property type="protein sequence ID" value="MBB4921155.1"/>
    <property type="molecule type" value="Genomic_DNA"/>
</dbReference>
<gene>
    <name evidence="11" type="ORF">FHR34_000148</name>
</gene>
<evidence type="ECO:0000256" key="6">
    <source>
        <dbReference type="ARBA" id="ARBA00022989"/>
    </source>
</evidence>
<accession>A0A7W7QWR9</accession>
<keyword evidence="5 9" id="KW-0812">Transmembrane</keyword>
<feature type="transmembrane region" description="Helical" evidence="9">
    <location>
        <begin position="213"/>
        <end position="230"/>
    </location>
</feature>
<dbReference type="GO" id="GO:0046677">
    <property type="term" value="P:response to antibiotic"/>
    <property type="evidence" value="ECO:0007669"/>
    <property type="project" value="UniProtKB-KW"/>
</dbReference>
<feature type="transmembrane region" description="Helical" evidence="9">
    <location>
        <begin position="285"/>
        <end position="307"/>
    </location>
</feature>
<feature type="transmembrane region" description="Helical" evidence="9">
    <location>
        <begin position="418"/>
        <end position="439"/>
    </location>
</feature>
<evidence type="ECO:0000256" key="8">
    <source>
        <dbReference type="ARBA" id="ARBA00023251"/>
    </source>
</evidence>
<keyword evidence="4" id="KW-1003">Cell membrane</keyword>
<dbReference type="Gene3D" id="1.20.1720.10">
    <property type="entry name" value="Multidrug resistance protein D"/>
    <property type="match status" value="1"/>
</dbReference>
<keyword evidence="6 9" id="KW-1133">Transmembrane helix</keyword>
<feature type="transmembrane region" description="Helical" evidence="9">
    <location>
        <begin position="340"/>
        <end position="360"/>
    </location>
</feature>
<dbReference type="GO" id="GO:0022857">
    <property type="term" value="F:transmembrane transporter activity"/>
    <property type="evidence" value="ECO:0007669"/>
    <property type="project" value="InterPro"/>
</dbReference>
<feature type="transmembrane region" description="Helical" evidence="9">
    <location>
        <begin position="251"/>
        <end position="273"/>
    </location>
</feature>
<evidence type="ECO:0000256" key="9">
    <source>
        <dbReference type="SAM" id="Phobius"/>
    </source>
</evidence>
<evidence type="ECO:0000313" key="11">
    <source>
        <dbReference type="EMBL" id="MBB4921155.1"/>
    </source>
</evidence>
<keyword evidence="7 9" id="KW-0472">Membrane</keyword>
<dbReference type="Gene3D" id="1.20.1250.20">
    <property type="entry name" value="MFS general substrate transporter like domains"/>
    <property type="match status" value="1"/>
</dbReference>
<feature type="transmembrane region" description="Helical" evidence="9">
    <location>
        <begin position="31"/>
        <end position="49"/>
    </location>
</feature>
<dbReference type="PANTHER" id="PTHR42718">
    <property type="entry name" value="MAJOR FACILITATOR SUPERFAMILY MULTIDRUG TRANSPORTER MFSC"/>
    <property type="match status" value="1"/>
</dbReference>
<keyword evidence="3" id="KW-0813">Transport</keyword>
<dbReference type="GO" id="GO:0005886">
    <property type="term" value="C:plasma membrane"/>
    <property type="evidence" value="ECO:0007669"/>
    <property type="project" value="UniProtKB-SubCell"/>
</dbReference>
<dbReference type="CDD" id="cd17321">
    <property type="entry name" value="MFS_MMR_MDR_like"/>
    <property type="match status" value="1"/>
</dbReference>
<protein>
    <submittedName>
        <fullName evidence="11">EmrB/QacA subfamily drug resistance transporter</fullName>
    </submittedName>
</protein>
<evidence type="ECO:0000313" key="12">
    <source>
        <dbReference type="Proteomes" id="UP000540506"/>
    </source>
</evidence>
<dbReference type="AlphaFoldDB" id="A0A7W7QWR9"/>
<evidence type="ECO:0000256" key="5">
    <source>
        <dbReference type="ARBA" id="ARBA00022692"/>
    </source>
</evidence>
<feature type="transmembrane region" description="Helical" evidence="9">
    <location>
        <begin position="152"/>
        <end position="170"/>
    </location>
</feature>
<comment type="similarity">
    <text evidence="2">Belongs to the major facilitator superfamily. EmrB family.</text>
</comment>
<dbReference type="PROSITE" id="PS50850">
    <property type="entry name" value="MFS"/>
    <property type="match status" value="1"/>
</dbReference>
<proteinExistence type="inferred from homology"/>
<comment type="subcellular location">
    <subcellularLocation>
        <location evidence="1">Cell membrane</location>
        <topology evidence="1">Multi-pass membrane protein</topology>
    </subcellularLocation>
</comment>
<dbReference type="RefSeq" id="WP_184933533.1">
    <property type="nucleotide sequence ID" value="NZ_JACHJV010000001.1"/>
</dbReference>
<dbReference type="NCBIfam" id="TIGR00711">
    <property type="entry name" value="efflux_EmrB"/>
    <property type="match status" value="1"/>
</dbReference>
<comment type="caution">
    <text evidence="11">The sequence shown here is derived from an EMBL/GenBank/DDBJ whole genome shotgun (WGS) entry which is preliminary data.</text>
</comment>
<dbReference type="Proteomes" id="UP000540506">
    <property type="component" value="Unassembled WGS sequence"/>
</dbReference>
<organism evidence="11 12">
    <name type="scientific">Kitasatospora kifunensis</name>
    <name type="common">Streptomyces kifunensis</name>
    <dbReference type="NCBI Taxonomy" id="58351"/>
    <lineage>
        <taxon>Bacteria</taxon>
        <taxon>Bacillati</taxon>
        <taxon>Actinomycetota</taxon>
        <taxon>Actinomycetes</taxon>
        <taxon>Kitasatosporales</taxon>
        <taxon>Streptomycetaceae</taxon>
        <taxon>Kitasatospora</taxon>
    </lineage>
</organism>
<name>A0A7W7QWR9_KITKI</name>
<evidence type="ECO:0000256" key="3">
    <source>
        <dbReference type="ARBA" id="ARBA00022448"/>
    </source>
</evidence>
<keyword evidence="8" id="KW-0046">Antibiotic resistance</keyword>
<feature type="transmembrane region" description="Helical" evidence="9">
    <location>
        <begin position="389"/>
        <end position="406"/>
    </location>
</feature>
<feature type="transmembrane region" description="Helical" evidence="9">
    <location>
        <begin position="314"/>
        <end position="334"/>
    </location>
</feature>
<dbReference type="InterPro" id="IPR004638">
    <property type="entry name" value="EmrB-like"/>
</dbReference>
<dbReference type="PANTHER" id="PTHR42718:SF9">
    <property type="entry name" value="MAJOR FACILITATOR SUPERFAMILY MULTIDRUG TRANSPORTER MFSC"/>
    <property type="match status" value="1"/>
</dbReference>
<feature type="transmembrane region" description="Helical" evidence="9">
    <location>
        <begin position="182"/>
        <end position="201"/>
    </location>
</feature>
<feature type="transmembrane region" description="Helical" evidence="9">
    <location>
        <begin position="124"/>
        <end position="146"/>
    </location>
</feature>
<dbReference type="InterPro" id="IPR011701">
    <property type="entry name" value="MFS"/>
</dbReference>
<dbReference type="PRINTS" id="PR01036">
    <property type="entry name" value="TCRTETB"/>
</dbReference>
<evidence type="ECO:0000256" key="4">
    <source>
        <dbReference type="ARBA" id="ARBA00022475"/>
    </source>
</evidence>
<feature type="domain" description="Major facilitator superfamily (MFS) profile" evidence="10">
    <location>
        <begin position="1"/>
        <end position="445"/>
    </location>
</feature>
<dbReference type="InterPro" id="IPR036259">
    <property type="entry name" value="MFS_trans_sf"/>
</dbReference>
<sequence length="457" mass="46929">MSTFLVNLDNTIVNVALPGIRTQLHPSVSGLQWIVDSYLMTLAALLILSGSLGDRFGRRRVFGIGLVTFAFGSLLSSLAPSTGWLVGFRIVQAVGASMLNPVGMSIISNIFVQPRARAKAFGVWGAAVGLGMASGPVLGGLLVQAWGWRSVFWTSVPLALAVAVCARVFMPESRSPVHRKPDLIGQALVFVLLAGVIFTVIELPRLGAGSARIHGGLAVVVISAVALGVVERRREAPLIDFRFFRSIPFSVSMLIAVLTYAAMGGFLFLNTIYLQDVRGYPPLRAGLYTLPMALGTVAGAQLAGLLVRTRGTMVALATAGASVAVAAAITGTVIGTDSSLLLLAGYVLLGLGFGCANTPVNNTAMAGMPRSRAGVAGALASSSRQVGQSLGVAVFGAFAGLGVGVGGNRSAAFAAASLPGWCVITGTGLAIIALGIVASGQGARRSAERVAADLEEQ</sequence>
<feature type="transmembrane region" description="Helical" evidence="9">
    <location>
        <begin position="90"/>
        <end position="112"/>
    </location>
</feature>